<feature type="domain" description="DDT" evidence="8">
    <location>
        <begin position="524"/>
        <end position="583"/>
    </location>
</feature>
<feature type="compositionally biased region" description="Basic and acidic residues" evidence="6">
    <location>
        <begin position="1382"/>
        <end position="1395"/>
    </location>
</feature>
<evidence type="ECO:0000256" key="1">
    <source>
        <dbReference type="ARBA" id="ARBA00004123"/>
    </source>
</evidence>
<feature type="region of interest" description="Disordered" evidence="6">
    <location>
        <begin position="1"/>
        <end position="27"/>
    </location>
</feature>
<dbReference type="EMBL" id="GL377647">
    <property type="protein sequence ID" value="EFJ11353.1"/>
    <property type="molecule type" value="Genomic_DNA"/>
</dbReference>
<evidence type="ECO:0000259" key="9">
    <source>
        <dbReference type="PROSITE" id="PS51913"/>
    </source>
</evidence>
<feature type="compositionally biased region" description="Basic residues" evidence="6">
    <location>
        <begin position="874"/>
        <end position="883"/>
    </location>
</feature>
<feature type="domain" description="Homeobox" evidence="7">
    <location>
        <begin position="15"/>
        <end position="75"/>
    </location>
</feature>
<evidence type="ECO:0000256" key="5">
    <source>
        <dbReference type="RuleBase" id="RU000682"/>
    </source>
</evidence>
<keyword evidence="4 5" id="KW-0371">Homeobox</keyword>
<dbReference type="InterPro" id="IPR018501">
    <property type="entry name" value="DDT_dom"/>
</dbReference>
<reference evidence="10 11" key="1">
    <citation type="journal article" date="2011" name="Science">
        <title>The Selaginella genome identifies genetic changes associated with the evolution of vascular plants.</title>
        <authorList>
            <person name="Banks J.A."/>
            <person name="Nishiyama T."/>
            <person name="Hasebe M."/>
            <person name="Bowman J.L."/>
            <person name="Gribskov M."/>
            <person name="dePamphilis C."/>
            <person name="Albert V.A."/>
            <person name="Aono N."/>
            <person name="Aoyama T."/>
            <person name="Ambrose B.A."/>
            <person name="Ashton N.W."/>
            <person name="Axtell M.J."/>
            <person name="Barker E."/>
            <person name="Barker M.S."/>
            <person name="Bennetzen J.L."/>
            <person name="Bonawitz N.D."/>
            <person name="Chapple C."/>
            <person name="Cheng C."/>
            <person name="Correa L.G."/>
            <person name="Dacre M."/>
            <person name="DeBarry J."/>
            <person name="Dreyer I."/>
            <person name="Elias M."/>
            <person name="Engstrom E.M."/>
            <person name="Estelle M."/>
            <person name="Feng L."/>
            <person name="Finet C."/>
            <person name="Floyd S.K."/>
            <person name="Frommer W.B."/>
            <person name="Fujita T."/>
            <person name="Gramzow L."/>
            <person name="Gutensohn M."/>
            <person name="Harholt J."/>
            <person name="Hattori M."/>
            <person name="Heyl A."/>
            <person name="Hirai T."/>
            <person name="Hiwatashi Y."/>
            <person name="Ishikawa M."/>
            <person name="Iwata M."/>
            <person name="Karol K.G."/>
            <person name="Koehler B."/>
            <person name="Kolukisaoglu U."/>
            <person name="Kubo M."/>
            <person name="Kurata T."/>
            <person name="Lalonde S."/>
            <person name="Li K."/>
            <person name="Li Y."/>
            <person name="Litt A."/>
            <person name="Lyons E."/>
            <person name="Manning G."/>
            <person name="Maruyama T."/>
            <person name="Michael T.P."/>
            <person name="Mikami K."/>
            <person name="Miyazaki S."/>
            <person name="Morinaga S."/>
            <person name="Murata T."/>
            <person name="Mueller-Roeber B."/>
            <person name="Nelson D.R."/>
            <person name="Obara M."/>
            <person name="Oguri Y."/>
            <person name="Olmstead R.G."/>
            <person name="Onodera N."/>
            <person name="Petersen B.L."/>
            <person name="Pils B."/>
            <person name="Prigge M."/>
            <person name="Rensing S.A."/>
            <person name="Riano-Pachon D.M."/>
            <person name="Roberts A.W."/>
            <person name="Sato Y."/>
            <person name="Scheller H.V."/>
            <person name="Schulz B."/>
            <person name="Schulz C."/>
            <person name="Shakirov E.V."/>
            <person name="Shibagaki N."/>
            <person name="Shinohara N."/>
            <person name="Shippen D.E."/>
            <person name="Soerensen I."/>
            <person name="Sotooka R."/>
            <person name="Sugimoto N."/>
            <person name="Sugita M."/>
            <person name="Sumikawa N."/>
            <person name="Tanurdzic M."/>
            <person name="Theissen G."/>
            <person name="Ulvskov P."/>
            <person name="Wakazuki S."/>
            <person name="Weng J.K."/>
            <person name="Willats W.W."/>
            <person name="Wipf D."/>
            <person name="Wolf P.G."/>
            <person name="Yang L."/>
            <person name="Zimmer A.D."/>
            <person name="Zhu Q."/>
            <person name="Mitros T."/>
            <person name="Hellsten U."/>
            <person name="Loque D."/>
            <person name="Otillar R."/>
            <person name="Salamov A."/>
            <person name="Schmutz J."/>
            <person name="Shapiro H."/>
            <person name="Lindquist E."/>
            <person name="Lucas S."/>
            <person name="Rokhsar D."/>
            <person name="Grigoriev I.V."/>
        </authorList>
    </citation>
    <scope>NUCLEOTIDE SEQUENCE [LARGE SCALE GENOMIC DNA]</scope>
</reference>
<evidence type="ECO:0000259" key="7">
    <source>
        <dbReference type="PROSITE" id="PS50071"/>
    </source>
</evidence>
<feature type="compositionally biased region" description="Low complexity" evidence="6">
    <location>
        <begin position="145"/>
        <end position="159"/>
    </location>
</feature>
<keyword evidence="2" id="KW-0804">Transcription</keyword>
<gene>
    <name evidence="10" type="ORF">SELMODRAFT_447019</name>
</gene>
<feature type="compositionally biased region" description="Acidic residues" evidence="6">
    <location>
        <begin position="811"/>
        <end position="835"/>
    </location>
</feature>
<feature type="compositionally biased region" description="Basic and acidic residues" evidence="6">
    <location>
        <begin position="342"/>
        <end position="418"/>
    </location>
</feature>
<proteinExistence type="predicted"/>
<keyword evidence="11" id="KW-1185">Reference proteome</keyword>
<feature type="compositionally biased region" description="Basic and acidic residues" evidence="6">
    <location>
        <begin position="196"/>
        <end position="209"/>
    </location>
</feature>
<dbReference type="Gene3D" id="1.10.10.60">
    <property type="entry name" value="Homeodomain-like"/>
    <property type="match status" value="1"/>
</dbReference>
<feature type="compositionally biased region" description="Basic and acidic residues" evidence="6">
    <location>
        <begin position="1"/>
        <end position="17"/>
    </location>
</feature>
<organism evidence="11">
    <name type="scientific">Selaginella moellendorffii</name>
    <name type="common">Spikemoss</name>
    <dbReference type="NCBI Taxonomy" id="88036"/>
    <lineage>
        <taxon>Eukaryota</taxon>
        <taxon>Viridiplantae</taxon>
        <taxon>Streptophyta</taxon>
        <taxon>Embryophyta</taxon>
        <taxon>Tracheophyta</taxon>
        <taxon>Lycopodiopsida</taxon>
        <taxon>Selaginellales</taxon>
        <taxon>Selaginellaceae</taxon>
        <taxon>Selaginella</taxon>
    </lineage>
</organism>
<feature type="region of interest" description="Disordered" evidence="6">
    <location>
        <begin position="192"/>
        <end position="418"/>
    </location>
</feature>
<dbReference type="OMA" id="LTEGEYC"/>
<dbReference type="Pfam" id="PF02791">
    <property type="entry name" value="DDT"/>
    <property type="match status" value="1"/>
</dbReference>
<dbReference type="PROSITE" id="PS50071">
    <property type="entry name" value="HOMEOBOX_2"/>
    <property type="match status" value="1"/>
</dbReference>
<accession>D8SW30</accession>
<feature type="compositionally biased region" description="Basic residues" evidence="6">
    <location>
        <begin position="1296"/>
        <end position="1306"/>
    </location>
</feature>
<protein>
    <recommendedName>
        <fullName evidence="12">Homeobox domain-containing protein</fullName>
    </recommendedName>
</protein>
<dbReference type="Proteomes" id="UP000001514">
    <property type="component" value="Unassembled WGS sequence"/>
</dbReference>
<feature type="compositionally biased region" description="Acidic residues" evidence="6">
    <location>
        <begin position="1364"/>
        <end position="1377"/>
    </location>
</feature>
<feature type="region of interest" description="Disordered" evidence="6">
    <location>
        <begin position="1348"/>
        <end position="1495"/>
    </location>
</feature>
<dbReference type="InterPro" id="IPR007759">
    <property type="entry name" value="Asxl_HARE-HTH"/>
</dbReference>
<dbReference type="Gramene" id="EFJ11353">
    <property type="protein sequence ID" value="EFJ11353"/>
    <property type="gene ID" value="SELMODRAFT_447019"/>
</dbReference>
<feature type="compositionally biased region" description="Low complexity" evidence="6">
    <location>
        <begin position="243"/>
        <end position="254"/>
    </location>
</feature>
<dbReference type="FunCoup" id="D8SW30">
    <property type="interactions" value="1660"/>
</dbReference>
<feature type="compositionally biased region" description="Low complexity" evidence="6">
    <location>
        <begin position="889"/>
        <end position="904"/>
    </location>
</feature>
<feature type="compositionally biased region" description="Acidic residues" evidence="6">
    <location>
        <begin position="1438"/>
        <end position="1452"/>
    </location>
</feature>
<dbReference type="PANTHER" id="PTHR36968">
    <property type="entry name" value="HOMEOBOX-DDT DOMAIN PROTEIN RLT2"/>
    <property type="match status" value="1"/>
</dbReference>
<feature type="compositionally biased region" description="Acidic residues" evidence="6">
    <location>
        <begin position="1473"/>
        <end position="1495"/>
    </location>
</feature>
<feature type="compositionally biased region" description="Pro residues" evidence="6">
    <location>
        <begin position="113"/>
        <end position="124"/>
    </location>
</feature>
<dbReference type="eggNOG" id="ENOG502QQYM">
    <property type="taxonomic scope" value="Eukaryota"/>
</dbReference>
<dbReference type="PROSITE" id="PS51913">
    <property type="entry name" value="HTH_HARE"/>
    <property type="match status" value="1"/>
</dbReference>
<feature type="region of interest" description="Disordered" evidence="6">
    <location>
        <begin position="803"/>
        <end position="904"/>
    </location>
</feature>
<feature type="domain" description="HTH HARE-type" evidence="9">
    <location>
        <begin position="711"/>
        <end position="780"/>
    </location>
</feature>
<evidence type="ECO:0000256" key="3">
    <source>
        <dbReference type="ARBA" id="ARBA00023242"/>
    </source>
</evidence>
<evidence type="ECO:0008006" key="12">
    <source>
        <dbReference type="Google" id="ProtNLM"/>
    </source>
</evidence>
<dbReference type="InterPro" id="IPR001356">
    <property type="entry name" value="HD"/>
</dbReference>
<dbReference type="SMART" id="SM00571">
    <property type="entry name" value="DDT"/>
    <property type="match status" value="1"/>
</dbReference>
<feature type="compositionally biased region" description="Basic and acidic residues" evidence="6">
    <location>
        <begin position="836"/>
        <end position="864"/>
    </location>
</feature>
<evidence type="ECO:0000313" key="10">
    <source>
        <dbReference type="EMBL" id="EFJ11353.1"/>
    </source>
</evidence>
<dbReference type="GO" id="GO:0003677">
    <property type="term" value="F:DNA binding"/>
    <property type="evidence" value="ECO:0007669"/>
    <property type="project" value="UniProtKB-UniRule"/>
</dbReference>
<feature type="DNA-binding region" description="Homeobox" evidence="4">
    <location>
        <begin position="17"/>
        <end position="76"/>
    </location>
</feature>
<dbReference type="GO" id="GO:0005634">
    <property type="term" value="C:nucleus"/>
    <property type="evidence" value="ECO:0007669"/>
    <property type="project" value="UniProtKB-SubCell"/>
</dbReference>
<dbReference type="SUPFAM" id="SSF46689">
    <property type="entry name" value="Homeodomain-like"/>
    <property type="match status" value="1"/>
</dbReference>
<dbReference type="PANTHER" id="PTHR36968:SF5">
    <property type="entry name" value="HOMEOBOX-DDT DOMAIN PROTEIN RLT2"/>
    <property type="match status" value="1"/>
</dbReference>
<dbReference type="InterPro" id="IPR009057">
    <property type="entry name" value="Homeodomain-like_sf"/>
</dbReference>
<evidence type="ECO:0000259" key="8">
    <source>
        <dbReference type="PROSITE" id="PS50827"/>
    </source>
</evidence>
<feature type="region of interest" description="Disordered" evidence="6">
    <location>
        <begin position="145"/>
        <end position="176"/>
    </location>
</feature>
<dbReference type="GO" id="GO:0006357">
    <property type="term" value="P:regulation of transcription by RNA polymerase II"/>
    <property type="evidence" value="ECO:0007669"/>
    <property type="project" value="InterPro"/>
</dbReference>
<dbReference type="PROSITE" id="PS50827">
    <property type="entry name" value="DDT"/>
    <property type="match status" value="1"/>
</dbReference>
<feature type="region of interest" description="Disordered" evidence="6">
    <location>
        <begin position="998"/>
        <end position="1019"/>
    </location>
</feature>
<evidence type="ECO:0000256" key="4">
    <source>
        <dbReference type="PROSITE-ProRule" id="PRU00108"/>
    </source>
</evidence>
<feature type="region of interest" description="Disordered" evidence="6">
    <location>
        <begin position="1272"/>
        <end position="1336"/>
    </location>
</feature>
<evidence type="ECO:0000313" key="11">
    <source>
        <dbReference type="Proteomes" id="UP000001514"/>
    </source>
</evidence>
<name>D8SW30_SELML</name>
<dbReference type="STRING" id="88036.D8SW30"/>
<sequence length="1495" mass="166440">MEGDDKPRKGEDKDKGLNTKRKMKTPSQLEILERVYAEDKYPSEVVRAELSTKLSLTDRQLQMWFCHRRLKDRKGDEGGAPPGAPAATSSKKQKRKKDKEAATGAGGAALLLLPPPPPLPPNPSPASMLGAAVDLPDAKVAAVAAPAGGEEVAKATTMTTKKEGGGKKRSAAAMAAEELKREREVITLVEQQLGEPIREDGPVLGREFDPLPPGPFDTPIDSSTFSLNAAELKAPGAPELGSSRRTSPLTSSRTIPREHQFIPEHPTGAQFQPCKLERDGKGKAQQSSSSLTDARVPNLSLNFLPHGDADAGVEEQLLKPSHVVIPEMPEPPQPGSSKKRKVQSDDAKLARELEAQEKKLKREAEKQEAARRKREEQERKEIEKINRERQRELEKINRERQREEERHQREQKKEQDRLERLAQKEQQRLEKLRLKEEVRRQKEAAKLQAAYERATAKKLAKLSTGLMDDEQLELMQMGAFVQGLVSGDMEGGSAFDPSKVELKKYPPASVRMKKVLGVSPWDSVQNVSNLLMVWGFLTTFSDAIGLWPFTVDELVQGLHDFDSRLLNETYIALLRTLIRDVEDAAQAAASGTAGSQHAIAVAAGGHPQIVEAAYTWGFDIQEWGQHMSPLTWPEILRQFALAAGYGPRWKKKTQSPDAKPDCIEIHDGHNANAIATLRSGAAAVNAVALMRGKHGTRLKVRKGQTPKLTPGTVKYAAFHVLSIQGSKGLTILELTDRIQKSGLRDLSSSKTPEASISAALSRDTYLFERVAPSTYCVRSPFRRDPDDAEDVLQAALERTYLYQTRQLDPEKADEDVEDAEEESEGEEHEVEEAEHESEHMDAEVERAEQHQQHEDAREHDESGHASESYETPRRGKVILRLKTGKPQDSAGEATATAAAGTAESFETETPAAVAAVAALADSKDDAVRHLRPPPDALRKVDNDDEMEIDESQALDALMACLDTRGAREASLYNILTHIGGPVRKAMKSLAQSRAYVESSKGKAEGSPSSGVFGPSDASPEVPSAIPVELGRSTLEIQHAMDRFKDLDRWLWNRCLARGGKNLKALSLGNKRDVEMLATCELCHGLYWPDENHCPYCHAMVESSKFSSHVRECESKLEAKQGIGYQLLPSRLQLLKQLLLSVEVAVPAEAFKDSWTSDSRRIWCSNVKAASSSSELLEALTELESCVDENWISSSFETAEKALSTTALGSNSRRKNLPWIPQTTAAVALRLSAFDAAIAFSTEQRQQLEETYQNSDHGFHRGTADEAAPNANEFAASPQGTSSPDSGSPLEVQNGHVRMRSPQHHRSSYLEEQHEEEDNQQQEVEKQQQMEQQQPGRGRLLFRFPGRNVEHRQQAQAGASGGGGEMDESSDEDDEEGQGWERQGSDEHSYEDDQQHHHQQHHHHQQQEEEEEDEEEGQQAPQHFYDRQEQEEINSMIMGEEESYDEEEEEEGEELHRQEQQQRQQHHGQHHGDYEEEEEVEEEEVELEEELSEESS</sequence>
<dbReference type="Pfam" id="PF00046">
    <property type="entry name" value="Homeodomain"/>
    <property type="match status" value="1"/>
</dbReference>
<evidence type="ECO:0000256" key="6">
    <source>
        <dbReference type="SAM" id="MobiDB-lite"/>
    </source>
</evidence>
<dbReference type="InterPro" id="IPR044977">
    <property type="entry name" value="RLT1-3"/>
</dbReference>
<dbReference type="Pfam" id="PF05066">
    <property type="entry name" value="HARE-HTH"/>
    <property type="match status" value="1"/>
</dbReference>
<feature type="compositionally biased region" description="Acidic residues" evidence="6">
    <location>
        <begin position="1407"/>
        <end position="1416"/>
    </location>
</feature>
<evidence type="ECO:0000256" key="2">
    <source>
        <dbReference type="ARBA" id="ARBA00023163"/>
    </source>
</evidence>
<dbReference type="SMART" id="SM00389">
    <property type="entry name" value="HOX"/>
    <property type="match status" value="1"/>
</dbReference>
<keyword evidence="3 4" id="KW-0539">Nucleus</keyword>
<dbReference type="KEGG" id="smo:SELMODRAFT_447019"/>
<dbReference type="HOGENOM" id="CLU_001241_0_1_1"/>
<comment type="subcellular location">
    <subcellularLocation>
        <location evidence="1 4 5">Nucleus</location>
    </subcellularLocation>
</comment>
<dbReference type="CDD" id="cd00086">
    <property type="entry name" value="homeodomain"/>
    <property type="match status" value="1"/>
</dbReference>
<keyword evidence="4 5" id="KW-0238">DNA-binding</keyword>
<feature type="region of interest" description="Disordered" evidence="6">
    <location>
        <begin position="72"/>
        <end position="130"/>
    </location>
</feature>
<dbReference type="InParanoid" id="D8SW30"/>